<name>A0A1E8FFR4_9ALTE</name>
<accession>A0A1E8FFR4</accession>
<keyword evidence="2" id="KW-1185">Reference proteome</keyword>
<dbReference type="RefSeq" id="WP_070175715.1">
    <property type="nucleotide sequence ID" value="NZ_BMJR01000001.1"/>
</dbReference>
<reference evidence="1 2" key="1">
    <citation type="submission" date="2016-09" db="EMBL/GenBank/DDBJ databases">
        <title>Alteromonas lipolytica, a new species isolated from sea water.</title>
        <authorList>
            <person name="Wu Y.-H."/>
            <person name="Cheng H."/>
            <person name="Xu X.-W."/>
        </authorList>
    </citation>
    <scope>NUCLEOTIDE SEQUENCE [LARGE SCALE GENOMIC DNA]</scope>
    <source>
        <strain evidence="1 2">JW12</strain>
    </source>
</reference>
<dbReference type="Proteomes" id="UP000176037">
    <property type="component" value="Unassembled WGS sequence"/>
</dbReference>
<sequence>MNQEIIECLKSEMKICWEHFENKMSSFSRTEQYLIDVELEKLYEHSHQVKVNQATVDDFNKLFFENGSPILNEFLQAMFDCFKDWQTLQGIELSKSLYEHTNRGTDNWFPVVLIEEKINEVDLDGEYTTVYRGCSLDEYTTGRFRMRQSWSSDLEIAKTFAYHHPSSKTPLENRIVIKAKVKKDDILWSRSYESERVLAMNFSPLESSIEMTYEDFKSSTGAT</sequence>
<dbReference type="EMBL" id="MJIC01000010">
    <property type="protein sequence ID" value="OFI34797.1"/>
    <property type="molecule type" value="Genomic_DNA"/>
</dbReference>
<evidence type="ECO:0000313" key="1">
    <source>
        <dbReference type="EMBL" id="OFI34797.1"/>
    </source>
</evidence>
<dbReference type="AlphaFoldDB" id="A0A1E8FFR4"/>
<proteinExistence type="predicted"/>
<dbReference type="OrthoDB" id="7063890at2"/>
<organism evidence="1 2">
    <name type="scientific">Alteromonas lipolytica</name>
    <dbReference type="NCBI Taxonomy" id="1856405"/>
    <lineage>
        <taxon>Bacteria</taxon>
        <taxon>Pseudomonadati</taxon>
        <taxon>Pseudomonadota</taxon>
        <taxon>Gammaproteobacteria</taxon>
        <taxon>Alteromonadales</taxon>
        <taxon>Alteromonadaceae</taxon>
        <taxon>Alteromonas/Salinimonas group</taxon>
        <taxon>Alteromonas</taxon>
    </lineage>
</organism>
<evidence type="ECO:0000313" key="2">
    <source>
        <dbReference type="Proteomes" id="UP000176037"/>
    </source>
</evidence>
<comment type="caution">
    <text evidence="1">The sequence shown here is derived from an EMBL/GenBank/DDBJ whole genome shotgun (WGS) entry which is preliminary data.</text>
</comment>
<gene>
    <name evidence="1" type="ORF">BFC17_14565</name>
</gene>
<evidence type="ECO:0008006" key="3">
    <source>
        <dbReference type="Google" id="ProtNLM"/>
    </source>
</evidence>
<protein>
    <recommendedName>
        <fullName evidence="3">ADP ribosyltransferase domain-containing protein</fullName>
    </recommendedName>
</protein>